<name>A0A376M1F9_ECOLX</name>
<dbReference type="PANTHER" id="PTHR39583:SF2">
    <property type="entry name" value="TYPE II SECRETION SYSTEM PROTEIN J"/>
    <property type="match status" value="1"/>
</dbReference>
<dbReference type="Proteomes" id="UP000254043">
    <property type="component" value="Unassembled WGS sequence"/>
</dbReference>
<dbReference type="AlphaFoldDB" id="A0A376M1F9"/>
<evidence type="ECO:0000256" key="2">
    <source>
        <dbReference type="ARBA" id="ARBA00022475"/>
    </source>
</evidence>
<evidence type="ECO:0000256" key="8">
    <source>
        <dbReference type="SAM" id="Phobius"/>
    </source>
</evidence>
<keyword evidence="6 8" id="KW-1133">Transmembrane helix</keyword>
<dbReference type="PANTHER" id="PTHR39583">
    <property type="entry name" value="TYPE II SECRETION SYSTEM PROTEIN J-RELATED"/>
    <property type="match status" value="1"/>
</dbReference>
<evidence type="ECO:0000256" key="7">
    <source>
        <dbReference type="ARBA" id="ARBA00023136"/>
    </source>
</evidence>
<dbReference type="NCBIfam" id="TIGR02532">
    <property type="entry name" value="IV_pilin_GFxxxE"/>
    <property type="match status" value="1"/>
</dbReference>
<feature type="transmembrane region" description="Helical" evidence="8">
    <location>
        <begin position="7"/>
        <end position="31"/>
    </location>
</feature>
<dbReference type="InterPro" id="IPR012902">
    <property type="entry name" value="N_methyl_site"/>
</dbReference>
<evidence type="ECO:0000256" key="6">
    <source>
        <dbReference type="ARBA" id="ARBA00022989"/>
    </source>
</evidence>
<sequence>MINRQQGFTLLEVMAALAIFSMLGVLAFMVFSQASTLHQRSQKEIQQFNQLQRTITILDNDLLQLVARRNRSTDKIMVLGEEAIFTTQSRDPQAPLNEAQTLQTVHWYLRNHTLYRAVRTSVDGRKDQPA</sequence>
<accession>A0A376M1F9</accession>
<dbReference type="InterPro" id="IPR045584">
    <property type="entry name" value="Pilin-like"/>
</dbReference>
<keyword evidence="5 8" id="KW-0812">Transmembrane</keyword>
<reference evidence="9 10" key="1">
    <citation type="submission" date="2018-06" db="EMBL/GenBank/DDBJ databases">
        <authorList>
            <consortium name="Pathogen Informatics"/>
            <person name="Doyle S."/>
        </authorList>
    </citation>
    <scope>NUCLEOTIDE SEQUENCE [LARGE SCALE GENOMIC DNA]</scope>
    <source>
        <strain evidence="9 10">NCTC7927</strain>
    </source>
</reference>
<dbReference type="EMBL" id="UGAK01000003">
    <property type="protein sequence ID" value="STF91870.1"/>
    <property type="molecule type" value="Genomic_DNA"/>
</dbReference>
<gene>
    <name evidence="9" type="primary">xcpW_1</name>
    <name evidence="9" type="ORF">NCTC7927_00521</name>
</gene>
<keyword evidence="2" id="KW-1003">Cell membrane</keyword>
<dbReference type="GO" id="GO:0005886">
    <property type="term" value="C:plasma membrane"/>
    <property type="evidence" value="ECO:0007669"/>
    <property type="project" value="UniProtKB-SubCell"/>
</dbReference>
<keyword evidence="3" id="KW-0488">Methylation</keyword>
<dbReference type="InterPro" id="IPR051621">
    <property type="entry name" value="T2SS_protein_J"/>
</dbReference>
<evidence type="ECO:0000313" key="9">
    <source>
        <dbReference type="EMBL" id="STF91870.1"/>
    </source>
</evidence>
<keyword evidence="4" id="KW-0997">Cell inner membrane</keyword>
<protein>
    <submittedName>
        <fullName evidence="9">General secretion pathway protein J</fullName>
    </submittedName>
</protein>
<keyword evidence="7 8" id="KW-0472">Membrane</keyword>
<evidence type="ECO:0000256" key="1">
    <source>
        <dbReference type="ARBA" id="ARBA00004377"/>
    </source>
</evidence>
<dbReference type="GO" id="GO:0015628">
    <property type="term" value="P:protein secretion by the type II secretion system"/>
    <property type="evidence" value="ECO:0007669"/>
    <property type="project" value="TreeGrafter"/>
</dbReference>
<organism evidence="9 10">
    <name type="scientific">Escherichia coli</name>
    <dbReference type="NCBI Taxonomy" id="562"/>
    <lineage>
        <taxon>Bacteria</taxon>
        <taxon>Pseudomonadati</taxon>
        <taxon>Pseudomonadota</taxon>
        <taxon>Gammaproteobacteria</taxon>
        <taxon>Enterobacterales</taxon>
        <taxon>Enterobacteriaceae</taxon>
        <taxon>Escherichia</taxon>
    </lineage>
</organism>
<evidence type="ECO:0000256" key="5">
    <source>
        <dbReference type="ARBA" id="ARBA00022692"/>
    </source>
</evidence>
<comment type="subcellular location">
    <subcellularLocation>
        <location evidence="1">Cell inner membrane</location>
        <topology evidence="1">Single-pass membrane protein</topology>
    </subcellularLocation>
</comment>
<dbReference type="PROSITE" id="PS00409">
    <property type="entry name" value="PROKAR_NTER_METHYL"/>
    <property type="match status" value="1"/>
</dbReference>
<dbReference type="Pfam" id="PF07963">
    <property type="entry name" value="N_methyl"/>
    <property type="match status" value="1"/>
</dbReference>
<evidence type="ECO:0000256" key="3">
    <source>
        <dbReference type="ARBA" id="ARBA00022481"/>
    </source>
</evidence>
<dbReference type="Gene3D" id="3.10.610.10">
    <property type="entry name" value="GSPII I/J protein-like"/>
    <property type="match status" value="1"/>
</dbReference>
<dbReference type="SUPFAM" id="SSF54523">
    <property type="entry name" value="Pili subunits"/>
    <property type="match status" value="1"/>
</dbReference>
<proteinExistence type="predicted"/>
<evidence type="ECO:0000313" key="10">
    <source>
        <dbReference type="Proteomes" id="UP000254043"/>
    </source>
</evidence>
<evidence type="ECO:0000256" key="4">
    <source>
        <dbReference type="ARBA" id="ARBA00022519"/>
    </source>
</evidence>